<dbReference type="Proteomes" id="UP000276128">
    <property type="component" value="Unassembled WGS sequence"/>
</dbReference>
<evidence type="ECO:0000259" key="2">
    <source>
        <dbReference type="PROSITE" id="PS51272"/>
    </source>
</evidence>
<feature type="domain" description="SLH" evidence="2">
    <location>
        <begin position="27"/>
        <end position="90"/>
    </location>
</feature>
<keyword evidence="1" id="KW-0732">Signal</keyword>
<evidence type="ECO:0000256" key="1">
    <source>
        <dbReference type="SAM" id="SignalP"/>
    </source>
</evidence>
<evidence type="ECO:0000313" key="4">
    <source>
        <dbReference type="Proteomes" id="UP000276128"/>
    </source>
</evidence>
<dbReference type="EMBL" id="RXHU01000086">
    <property type="protein sequence ID" value="RTE04846.1"/>
    <property type="molecule type" value="Genomic_DNA"/>
</dbReference>
<feature type="chain" id="PRO_5019012857" evidence="1">
    <location>
        <begin position="21"/>
        <end position="348"/>
    </location>
</feature>
<dbReference type="OrthoDB" id="5845122at2"/>
<dbReference type="AlphaFoldDB" id="A0A430J6N2"/>
<dbReference type="Pfam" id="PF00395">
    <property type="entry name" value="SLH"/>
    <property type="match status" value="1"/>
</dbReference>
<comment type="caution">
    <text evidence="3">The sequence shown here is derived from an EMBL/GenBank/DDBJ whole genome shotgun (WGS) entry which is preliminary data.</text>
</comment>
<dbReference type="InterPro" id="IPR001119">
    <property type="entry name" value="SLH_dom"/>
</dbReference>
<dbReference type="PROSITE" id="PS51272">
    <property type="entry name" value="SLH"/>
    <property type="match status" value="1"/>
</dbReference>
<accession>A0A430J6N2</accession>
<keyword evidence="4" id="KW-1185">Reference proteome</keyword>
<organism evidence="3 4">
    <name type="scientific">Paenibacillus whitsoniae</name>
    <dbReference type="NCBI Taxonomy" id="2496558"/>
    <lineage>
        <taxon>Bacteria</taxon>
        <taxon>Bacillati</taxon>
        <taxon>Bacillota</taxon>
        <taxon>Bacilli</taxon>
        <taxon>Bacillales</taxon>
        <taxon>Paenibacillaceae</taxon>
        <taxon>Paenibacillus</taxon>
    </lineage>
</organism>
<gene>
    <name evidence="3" type="ORF">EJQ19_25900</name>
</gene>
<sequence>MKKVLSISTAIVVTSILAGAAVTNGESSKVKLTDIDTHWGKAAIENAVVKGYVDGFEDMSFRPDNQVTKAEFIKMIAVAIGLKNGDAGIGSWYAPYVQSMKDAGILWGTFSSSNMNEPIKRSEMAAVSVHAVDINSKATMLEATSMGLIQGKSNGDLDEEGVTTRAESVTIVERVLSKRKGQPLPVDQAAVAAAEIASTGTNMKSMVGLTPTDSLGKWFPIAQGVKVKFEKVIIIDPMKPDPNFNLIDLALKPPFVKLEDTYVIATQIRVLVDSTADKTGNFYTMQTIGLLDSEGTVRAVNKFPGLVKYDKPAEYIGWISNYHLKSPMATGKIAYAIYDTQIDLGIHK</sequence>
<reference evidence="3 4" key="1">
    <citation type="submission" date="2018-12" db="EMBL/GenBank/DDBJ databases">
        <title>Bacillus ochoae sp. nov., Paenibacillus whitsoniae sp. nov., Paenibacillus spiritus sp. nov. Isolated from the Mars Exploration Rover during spacecraft assembly.</title>
        <authorList>
            <person name="Seuylemezian A."/>
            <person name="Vaishampayan P."/>
        </authorList>
    </citation>
    <scope>NUCLEOTIDE SEQUENCE [LARGE SCALE GENOMIC DNA]</scope>
    <source>
        <strain evidence="3 4">MER 54</strain>
    </source>
</reference>
<dbReference type="RefSeq" id="WP_126144134.1">
    <property type="nucleotide sequence ID" value="NZ_RXHU01000086.1"/>
</dbReference>
<feature type="signal peptide" evidence="1">
    <location>
        <begin position="1"/>
        <end position="20"/>
    </location>
</feature>
<name>A0A430J6N2_9BACL</name>
<protein>
    <submittedName>
        <fullName evidence="3">S-layer homology domain-containing protein</fullName>
    </submittedName>
</protein>
<proteinExistence type="predicted"/>
<evidence type="ECO:0000313" key="3">
    <source>
        <dbReference type="EMBL" id="RTE04846.1"/>
    </source>
</evidence>